<dbReference type="PROSITE" id="PS50889">
    <property type="entry name" value="S4"/>
    <property type="match status" value="1"/>
</dbReference>
<gene>
    <name evidence="2" type="ORF">GO485_23085</name>
    <name evidence="3" type="ORF">IP92_00632</name>
</gene>
<sequence length="78" mass="8256">MEKVEFELTSEFIELNQLLKLVGLCDSGGAGKQIVASGDVRVDGKQELRKTAKIRAGQQVTVGDVRIVVLGQGDADGA</sequence>
<dbReference type="Gene3D" id="3.10.290.10">
    <property type="entry name" value="RNA-binding S4 domain"/>
    <property type="match status" value="1"/>
</dbReference>
<keyword evidence="5" id="KW-1185">Reference proteome</keyword>
<dbReference type="Proteomes" id="UP000315112">
    <property type="component" value="Unassembled WGS sequence"/>
</dbReference>
<dbReference type="Pfam" id="PF13275">
    <property type="entry name" value="S4_2"/>
    <property type="match status" value="1"/>
</dbReference>
<reference evidence="3 4" key="1">
    <citation type="journal article" date="2015" name="Stand. Genomic Sci.">
        <title>Genomic Encyclopedia of Bacterial and Archaeal Type Strains, Phase III: the genomes of soil and plant-associated and newly described type strains.</title>
        <authorList>
            <person name="Whitman W.B."/>
            <person name="Woyke T."/>
            <person name="Klenk H.P."/>
            <person name="Zhou Y."/>
            <person name="Lilburn T.G."/>
            <person name="Beck B.J."/>
            <person name="De Vos P."/>
            <person name="Vandamme P."/>
            <person name="Eisen J.A."/>
            <person name="Garrity G."/>
            <person name="Hugenholtz P."/>
            <person name="Kyrpides N.C."/>
        </authorList>
    </citation>
    <scope>NUCLEOTIDE SEQUENCE [LARGE SCALE GENOMIC DNA]</scope>
    <source>
        <strain evidence="3 4">CGMCC 1.10685</strain>
    </source>
</reference>
<accession>A0A562Q4H0</accession>
<dbReference type="CDD" id="cd00165">
    <property type="entry name" value="S4"/>
    <property type="match status" value="1"/>
</dbReference>
<evidence type="ECO:0000313" key="2">
    <source>
        <dbReference type="EMBL" id="QGZ41652.1"/>
    </source>
</evidence>
<dbReference type="GO" id="GO:0003723">
    <property type="term" value="F:RNA binding"/>
    <property type="evidence" value="ECO:0007669"/>
    <property type="project" value="UniProtKB-KW"/>
</dbReference>
<evidence type="ECO:0000313" key="4">
    <source>
        <dbReference type="Proteomes" id="UP000315112"/>
    </source>
</evidence>
<dbReference type="RefSeq" id="WP_145873038.1">
    <property type="nucleotide sequence ID" value="NZ_CP046904.1"/>
</dbReference>
<dbReference type="OrthoDB" id="9802835at2"/>
<dbReference type="EMBL" id="VLKW01000001">
    <property type="protein sequence ID" value="TWI51645.1"/>
    <property type="molecule type" value="Genomic_DNA"/>
</dbReference>
<dbReference type="EMBL" id="CP046904">
    <property type="protein sequence ID" value="QGZ41652.1"/>
    <property type="molecule type" value="Genomic_DNA"/>
</dbReference>
<keyword evidence="1" id="KW-0694">RNA-binding</keyword>
<reference evidence="3" key="2">
    <citation type="submission" date="2019-07" db="EMBL/GenBank/DDBJ databases">
        <authorList>
            <person name="Whitman W."/>
            <person name="Huntemann M."/>
            <person name="Clum A."/>
            <person name="Pillay M."/>
            <person name="Palaniappan K."/>
            <person name="Varghese N."/>
            <person name="Mikhailova N."/>
            <person name="Stamatis D."/>
            <person name="Reddy T."/>
            <person name="Daum C."/>
            <person name="Shapiro N."/>
            <person name="Ivanova N."/>
            <person name="Kyrpides N."/>
            <person name="Woyke T."/>
        </authorList>
    </citation>
    <scope>NUCLEOTIDE SEQUENCE</scope>
    <source>
        <strain evidence="3">CGMCC 1.10685</strain>
    </source>
</reference>
<name>A0A562Q4H0_9BURK</name>
<dbReference type="InterPro" id="IPR036986">
    <property type="entry name" value="S4_RNA-bd_sf"/>
</dbReference>
<evidence type="ECO:0000313" key="3">
    <source>
        <dbReference type="EMBL" id="TWI51645.1"/>
    </source>
</evidence>
<dbReference type="AlphaFoldDB" id="A0A562Q4H0"/>
<proteinExistence type="predicted"/>
<dbReference type="SUPFAM" id="SSF55174">
    <property type="entry name" value="Alpha-L RNA-binding motif"/>
    <property type="match status" value="1"/>
</dbReference>
<evidence type="ECO:0000256" key="1">
    <source>
        <dbReference type="PROSITE-ProRule" id="PRU00182"/>
    </source>
</evidence>
<reference evidence="2 5" key="3">
    <citation type="submission" date="2019-12" db="EMBL/GenBank/DDBJ databases">
        <title>Draft Genome Sequences of Six Type Strains of the Genus Massilia.</title>
        <authorList>
            <person name="Miess H."/>
            <person name="Frediansyah A."/>
            <person name="Goeker M."/>
            <person name="Gross H."/>
        </authorList>
    </citation>
    <scope>NUCLEOTIDE SEQUENCE [LARGE SCALE GENOMIC DNA]</scope>
    <source>
        <strain evidence="2 5">DSM 26639</strain>
    </source>
</reference>
<dbReference type="Proteomes" id="UP000437862">
    <property type="component" value="Chromosome"/>
</dbReference>
<protein>
    <submittedName>
        <fullName evidence="2">RNA-binding protein</fullName>
    </submittedName>
    <submittedName>
        <fullName evidence="3">Ribosome-associated protein</fullName>
    </submittedName>
</protein>
<evidence type="ECO:0000313" key="5">
    <source>
        <dbReference type="Proteomes" id="UP000437862"/>
    </source>
</evidence>
<organism evidence="3 4">
    <name type="scientific">Pseudoduganella flava</name>
    <dbReference type="NCBI Taxonomy" id="871742"/>
    <lineage>
        <taxon>Bacteria</taxon>
        <taxon>Pseudomonadati</taxon>
        <taxon>Pseudomonadota</taxon>
        <taxon>Betaproteobacteria</taxon>
        <taxon>Burkholderiales</taxon>
        <taxon>Oxalobacteraceae</taxon>
        <taxon>Telluria group</taxon>
        <taxon>Pseudoduganella</taxon>
    </lineage>
</organism>